<feature type="domain" description="HTH lacI-type" evidence="4">
    <location>
        <begin position="5"/>
        <end position="59"/>
    </location>
</feature>
<dbReference type="Gene3D" id="1.10.260.40">
    <property type="entry name" value="lambda repressor-like DNA-binding domains"/>
    <property type="match status" value="1"/>
</dbReference>
<name>A0ABP6Z7E1_9ACTN</name>
<dbReference type="Pfam" id="PF13377">
    <property type="entry name" value="Peripla_BP_3"/>
    <property type="match status" value="1"/>
</dbReference>
<evidence type="ECO:0000313" key="7">
    <source>
        <dbReference type="Proteomes" id="UP001501074"/>
    </source>
</evidence>
<dbReference type="Proteomes" id="UP001501074">
    <property type="component" value="Unassembled WGS sequence"/>
</dbReference>
<dbReference type="PANTHER" id="PTHR30146">
    <property type="entry name" value="LACI-RELATED TRANSCRIPTIONAL REPRESSOR"/>
    <property type="match status" value="1"/>
</dbReference>
<dbReference type="InterPro" id="IPR046335">
    <property type="entry name" value="LacI/GalR-like_sensor"/>
</dbReference>
<gene>
    <name evidence="6" type="ORF">GCM10022223_14640</name>
</gene>
<dbReference type="Gene3D" id="3.40.50.2300">
    <property type="match status" value="2"/>
</dbReference>
<dbReference type="InterPro" id="IPR001387">
    <property type="entry name" value="Cro/C1-type_HTH"/>
</dbReference>
<reference evidence="7" key="1">
    <citation type="journal article" date="2019" name="Int. J. Syst. Evol. Microbiol.">
        <title>The Global Catalogue of Microorganisms (GCM) 10K type strain sequencing project: providing services to taxonomists for standard genome sequencing and annotation.</title>
        <authorList>
            <consortium name="The Broad Institute Genomics Platform"/>
            <consortium name="The Broad Institute Genome Sequencing Center for Infectious Disease"/>
            <person name="Wu L."/>
            <person name="Ma J."/>
        </authorList>
    </citation>
    <scope>NUCLEOTIDE SEQUENCE [LARGE SCALE GENOMIC DNA]</scope>
    <source>
        <strain evidence="7">JCM 16902</strain>
    </source>
</reference>
<evidence type="ECO:0000256" key="3">
    <source>
        <dbReference type="ARBA" id="ARBA00023163"/>
    </source>
</evidence>
<dbReference type="SUPFAM" id="SSF47413">
    <property type="entry name" value="lambda repressor-like DNA-binding domains"/>
    <property type="match status" value="1"/>
</dbReference>
<dbReference type="PROSITE" id="PS50943">
    <property type="entry name" value="HTH_CROC1"/>
    <property type="match status" value="1"/>
</dbReference>
<dbReference type="PROSITE" id="PS50932">
    <property type="entry name" value="HTH_LACI_2"/>
    <property type="match status" value="1"/>
</dbReference>
<dbReference type="PROSITE" id="PS00356">
    <property type="entry name" value="HTH_LACI_1"/>
    <property type="match status" value="1"/>
</dbReference>
<sequence length="337" mass="36166">MRMGPTIADVARVAGVSRSTVSYALSGKRSISGETRQRIFDAIRDLGFTANAGARALATRRTMVLGLLMQFEPDEFAPAMLQYVMAVTETARRKGYDILLVTDHDGPAALRRITDSGMVDGVVLLDVLHDDPRLPVLREAHRPAATVGLPADTEGLDVYDLDFGAAARQIVDHLRDLGHPEIVLITPPRPVFSRGGAYSWRFRDAAVEQAARRGVRLTAHYGEADPSRIPATVGAVLDAHPQATALIVHNDATAAMLPAVLGARGVAVPGDLSVISLYSADFARTFSLPYTFVESAPGLLGRSAVEALVHRLDHPGGPDRPVTRLVAPHLIDRGSTR</sequence>
<dbReference type="InterPro" id="IPR028082">
    <property type="entry name" value="Peripla_BP_I"/>
</dbReference>
<evidence type="ECO:0000259" key="5">
    <source>
        <dbReference type="PROSITE" id="PS50943"/>
    </source>
</evidence>
<dbReference type="Pfam" id="PF00356">
    <property type="entry name" value="LacI"/>
    <property type="match status" value="1"/>
</dbReference>
<comment type="caution">
    <text evidence="6">The sequence shown here is derived from an EMBL/GenBank/DDBJ whole genome shotgun (WGS) entry which is preliminary data.</text>
</comment>
<organism evidence="6 7">
    <name type="scientific">Kineosporia mesophila</name>
    <dbReference type="NCBI Taxonomy" id="566012"/>
    <lineage>
        <taxon>Bacteria</taxon>
        <taxon>Bacillati</taxon>
        <taxon>Actinomycetota</taxon>
        <taxon>Actinomycetes</taxon>
        <taxon>Kineosporiales</taxon>
        <taxon>Kineosporiaceae</taxon>
        <taxon>Kineosporia</taxon>
    </lineage>
</organism>
<evidence type="ECO:0000313" key="6">
    <source>
        <dbReference type="EMBL" id="GAA3600160.1"/>
    </source>
</evidence>
<keyword evidence="7" id="KW-1185">Reference proteome</keyword>
<dbReference type="PANTHER" id="PTHR30146:SF153">
    <property type="entry name" value="LACTOSE OPERON REPRESSOR"/>
    <property type="match status" value="1"/>
</dbReference>
<protein>
    <submittedName>
        <fullName evidence="6">LacI family DNA-binding transcriptional regulator</fullName>
    </submittedName>
</protein>
<dbReference type="InterPro" id="IPR000843">
    <property type="entry name" value="HTH_LacI"/>
</dbReference>
<keyword evidence="3" id="KW-0804">Transcription</keyword>
<dbReference type="EMBL" id="BAAAZO010000002">
    <property type="protein sequence ID" value="GAA3600160.1"/>
    <property type="molecule type" value="Genomic_DNA"/>
</dbReference>
<feature type="domain" description="HTH cro/C1-type" evidence="5">
    <location>
        <begin position="6"/>
        <end position="35"/>
    </location>
</feature>
<evidence type="ECO:0000256" key="2">
    <source>
        <dbReference type="ARBA" id="ARBA00023125"/>
    </source>
</evidence>
<dbReference type="SUPFAM" id="SSF53822">
    <property type="entry name" value="Periplasmic binding protein-like I"/>
    <property type="match status" value="1"/>
</dbReference>
<dbReference type="SMART" id="SM00354">
    <property type="entry name" value="HTH_LACI"/>
    <property type="match status" value="1"/>
</dbReference>
<dbReference type="InterPro" id="IPR010982">
    <property type="entry name" value="Lambda_DNA-bd_dom_sf"/>
</dbReference>
<dbReference type="CDD" id="cd01392">
    <property type="entry name" value="HTH_LacI"/>
    <property type="match status" value="1"/>
</dbReference>
<keyword evidence="1" id="KW-0805">Transcription regulation</keyword>
<keyword evidence="2 6" id="KW-0238">DNA-binding</keyword>
<dbReference type="GO" id="GO:0003677">
    <property type="term" value="F:DNA binding"/>
    <property type="evidence" value="ECO:0007669"/>
    <property type="project" value="UniProtKB-KW"/>
</dbReference>
<evidence type="ECO:0000259" key="4">
    <source>
        <dbReference type="PROSITE" id="PS50932"/>
    </source>
</evidence>
<accession>A0ABP6Z7E1</accession>
<proteinExistence type="predicted"/>
<evidence type="ECO:0000256" key="1">
    <source>
        <dbReference type="ARBA" id="ARBA00023015"/>
    </source>
</evidence>